<evidence type="ECO:0000313" key="4">
    <source>
        <dbReference type="Proteomes" id="UP000222851"/>
    </source>
</evidence>
<keyword evidence="1" id="KW-0472">Membrane</keyword>
<keyword evidence="1" id="KW-1133">Transmembrane helix</keyword>
<sequence length="650" mass="75532">MIDMFVNVYLPRFFDWVIETSIMASILVGIILCVKILLRNKLTPRWQYMLWMILIVRLLLPWSPDSSYSIYSILSYSNGTSVIFHQAPVDRIQGFTDIGDTKVITKEDTYASSSTQTAEESKKQTYNNEKQDDKTFSFYTISIYIWLAGVIILSFTTIIMNRRLLLYIKKQPVITDERIVRIFENCKKSMSVRQDIPLLLAGKISSPTVFGFIRPKVLLSSVHMKVLDEQQLRYIFHHELAHIKRRDVGVNWLMHGLLILNWFNPILWYAYSCMREDQELACDAFALTFIDSEENLAYGHTIITLLEHYSSYYQVPSLANLSRNKRTLKRRILMIKKFKKNSYRWSAFGVVAIIAVSSLSLLNARADGINAHQKEKTTGKATMKEVKKQSGDSLQNAVEKTLGTPENAKKDLGMSKESYKRATDYLYLAEKHLTKEEFEQYIQFYKEIRSIQKKAMVSKEVPENYEGDVKWFKEELLSQADNKKLNDLYNQSQSLSDKIDSHLRYNLEEAQKVVDFQINKPTYTVEGYTLKRERAGSFLTRKPEILVELEYVKGKYGYIICQSPLLEPKKDPFNWDGNDNIETYELEGNQVFYGTYENLQSMKMIVPAKGKNSAYQIVIINRGLDYRAETVLDRNVNKAELEKIMLSMLK</sequence>
<gene>
    <name evidence="3" type="ORF">COJ30_11430</name>
</gene>
<dbReference type="InterPro" id="IPR038267">
    <property type="entry name" value="ECF_sigma_eff"/>
</dbReference>
<dbReference type="CDD" id="cd07341">
    <property type="entry name" value="M56_BlaR1_MecR1_like"/>
    <property type="match status" value="1"/>
</dbReference>
<dbReference type="Proteomes" id="UP000222851">
    <property type="component" value="Unassembled WGS sequence"/>
</dbReference>
<keyword evidence="1" id="KW-0812">Transmembrane</keyword>
<feature type="transmembrane region" description="Helical" evidence="1">
    <location>
        <begin position="136"/>
        <end position="160"/>
    </location>
</feature>
<evidence type="ECO:0000259" key="2">
    <source>
        <dbReference type="Pfam" id="PF05569"/>
    </source>
</evidence>
<feature type="transmembrane region" description="Helical" evidence="1">
    <location>
        <begin position="13"/>
        <end position="34"/>
    </location>
</feature>
<name>A0A2B0Y205_BACAN</name>
<dbReference type="InterPro" id="IPR052173">
    <property type="entry name" value="Beta-lactam_resp_regulator"/>
</dbReference>
<dbReference type="Pfam" id="PF05569">
    <property type="entry name" value="Peptidase_M56"/>
    <property type="match status" value="1"/>
</dbReference>
<proteinExistence type="predicted"/>
<dbReference type="Gene3D" id="1.10.3950.10">
    <property type="entry name" value="putative ecf-type sigma factor negative effector from bacillus cereus"/>
    <property type="match status" value="1"/>
</dbReference>
<dbReference type="InterPro" id="IPR008756">
    <property type="entry name" value="Peptidase_M56"/>
</dbReference>
<dbReference type="PANTHER" id="PTHR34978:SF3">
    <property type="entry name" value="SLR0241 PROTEIN"/>
    <property type="match status" value="1"/>
</dbReference>
<evidence type="ECO:0000256" key="1">
    <source>
        <dbReference type="SAM" id="Phobius"/>
    </source>
</evidence>
<organism evidence="3 4">
    <name type="scientific">Bacillus anthracis</name>
    <name type="common">anthrax bacterium</name>
    <dbReference type="NCBI Taxonomy" id="1392"/>
    <lineage>
        <taxon>Bacteria</taxon>
        <taxon>Bacillati</taxon>
        <taxon>Bacillota</taxon>
        <taxon>Bacilli</taxon>
        <taxon>Bacillales</taxon>
        <taxon>Bacillaceae</taxon>
        <taxon>Bacillus</taxon>
        <taxon>Bacillus cereus group</taxon>
    </lineage>
</organism>
<dbReference type="RefSeq" id="WP_098555767.1">
    <property type="nucleotide sequence ID" value="NZ_NUXH01000043.1"/>
</dbReference>
<accession>A0A2B0Y205</accession>
<comment type="caution">
    <text evidence="3">The sequence shown here is derived from an EMBL/GenBank/DDBJ whole genome shotgun (WGS) entry which is preliminary data.</text>
</comment>
<dbReference type="PANTHER" id="PTHR34978">
    <property type="entry name" value="POSSIBLE SENSOR-TRANSDUCER PROTEIN BLAR"/>
    <property type="match status" value="1"/>
</dbReference>
<dbReference type="AlphaFoldDB" id="A0A2B0Y205"/>
<reference evidence="3 4" key="1">
    <citation type="submission" date="2017-09" db="EMBL/GenBank/DDBJ databases">
        <title>Large-scale bioinformatics analysis of Bacillus genomes uncovers conserved roles of natural products in bacterial physiology.</title>
        <authorList>
            <consortium name="Agbiome Team Llc"/>
            <person name="Bleich R.M."/>
            <person name="Grubbs K.J."/>
            <person name="Santa Maria K.C."/>
            <person name="Allen S.E."/>
            <person name="Farag S."/>
            <person name="Shank E.A."/>
            <person name="Bowers A."/>
        </authorList>
    </citation>
    <scope>NUCLEOTIDE SEQUENCE [LARGE SCALE GENOMIC DNA]</scope>
    <source>
        <strain evidence="3 4">AFS081271</strain>
    </source>
</reference>
<evidence type="ECO:0000313" key="3">
    <source>
        <dbReference type="EMBL" id="PFL71495.1"/>
    </source>
</evidence>
<protein>
    <submittedName>
        <fullName evidence="3">Transcriptional regulator</fullName>
    </submittedName>
</protein>
<dbReference type="EMBL" id="NUXH01000043">
    <property type="protein sequence ID" value="PFL71495.1"/>
    <property type="molecule type" value="Genomic_DNA"/>
</dbReference>
<feature type="domain" description="Peptidase M56" evidence="2">
    <location>
        <begin position="17"/>
        <end position="335"/>
    </location>
</feature>